<accession>A0ABR4P8H2</accession>
<reference evidence="2 3" key="1">
    <citation type="submission" date="2024-06" db="EMBL/GenBank/DDBJ databases">
        <title>Complete genome of Phlyctema vagabunda strain 19-DSS-EL-015.</title>
        <authorList>
            <person name="Fiorenzani C."/>
        </authorList>
    </citation>
    <scope>NUCLEOTIDE SEQUENCE [LARGE SCALE GENOMIC DNA]</scope>
    <source>
        <strain evidence="2 3">19-DSS-EL-015</strain>
    </source>
</reference>
<protein>
    <submittedName>
        <fullName evidence="2">Uncharacterized protein</fullName>
    </submittedName>
</protein>
<name>A0ABR4P8H2_9HELO</name>
<feature type="compositionally biased region" description="Acidic residues" evidence="1">
    <location>
        <begin position="21"/>
        <end position="34"/>
    </location>
</feature>
<feature type="compositionally biased region" description="Polar residues" evidence="1">
    <location>
        <begin position="463"/>
        <end position="481"/>
    </location>
</feature>
<organism evidence="2 3">
    <name type="scientific">Phlyctema vagabunda</name>
    <dbReference type="NCBI Taxonomy" id="108571"/>
    <lineage>
        <taxon>Eukaryota</taxon>
        <taxon>Fungi</taxon>
        <taxon>Dikarya</taxon>
        <taxon>Ascomycota</taxon>
        <taxon>Pezizomycotina</taxon>
        <taxon>Leotiomycetes</taxon>
        <taxon>Helotiales</taxon>
        <taxon>Dermateaceae</taxon>
        <taxon>Phlyctema</taxon>
    </lineage>
</organism>
<feature type="region of interest" description="Disordered" evidence="1">
    <location>
        <begin position="743"/>
        <end position="791"/>
    </location>
</feature>
<feature type="compositionally biased region" description="Polar residues" evidence="1">
    <location>
        <begin position="297"/>
        <end position="307"/>
    </location>
</feature>
<feature type="region of interest" description="Disordered" evidence="1">
    <location>
        <begin position="359"/>
        <end position="519"/>
    </location>
</feature>
<evidence type="ECO:0000256" key="1">
    <source>
        <dbReference type="SAM" id="MobiDB-lite"/>
    </source>
</evidence>
<sequence length="791" mass="88107">MGVTDFFTWRTQNATSNLPATEDDDLAADVDEPPDLSYPQQAAGFHKAAVRPQNDRKESLLTKALHTGSEEEAFVKTNLLRRRSLLSNASIASTADLTSDGGLTSPARTNTPSPPLPANTYTNFTRFALGPKPSHPTPPPMVNSEKDARAQHVETATPEVEAPKKRCITFACGARRPSEQRIAPPVEEKEPTPAAVVEEAPKKRCITFACGPRRPSELQVTTKPVEEEKVEPVKEEAPKRRCIQFACPGPKPSEAAKKEVQAPKPIESPRRTAAARSPSLTRKLRYQSNSRAHRDSTGTIRRASQSPVAVRTSKPKFIIANEADLQSDATRFSEFASEELQEDDWIRRDAAEEVLRMKKLTINDTLQKENAIRQLGNEAEEEALEDEEDEEEDGYDSDDETRDDDEDEDDDVTFNGSDYSDEDVSDGNETDNEAGFADSDDESDGEYQFWTPGSAGPLIHNGEASTYRPSAHRTASTSSIDSLDHMYPLKQANDPRRGRTSRRIKIRPGTPDLPDSTDFVCGTLDEDRPLEDAYISCMEARKFNHRVIPQDIDPSFPTSDPEEEEDEHDIIEPANDSEEPIWLHGEFEDSDTGRQGRRATTHRSPALSPTRKLRSPPPKRMHSPPPAKRRLHSPPPRKLFGQSPRRMRSPPPARTIRSPATSPMTHTSSNAIAFERLGSRVGVTHTKSLPRTPNAFCRQYRAARLVAANGNDPDDGNDAHVRGAIDIVKGLEQKRQRRKEKFYQKQCNRARKGQQPERKPQPGKGAERMKELGLLMAGKQGHDQNPYILSA</sequence>
<feature type="compositionally biased region" description="Acidic residues" evidence="1">
    <location>
        <begin position="378"/>
        <end position="412"/>
    </location>
</feature>
<feature type="region of interest" description="Disordered" evidence="1">
    <location>
        <begin position="547"/>
        <end position="669"/>
    </location>
</feature>
<feature type="region of interest" description="Disordered" evidence="1">
    <location>
        <begin position="246"/>
        <end position="310"/>
    </location>
</feature>
<feature type="compositionally biased region" description="Basic and acidic residues" evidence="1">
    <location>
        <begin position="754"/>
        <end position="771"/>
    </location>
</feature>
<feature type="compositionally biased region" description="Basic and acidic residues" evidence="1">
    <location>
        <begin position="224"/>
        <end position="235"/>
    </location>
</feature>
<dbReference type="EMBL" id="JBFCZG010000007">
    <property type="protein sequence ID" value="KAL3419611.1"/>
    <property type="molecule type" value="Genomic_DNA"/>
</dbReference>
<dbReference type="Proteomes" id="UP001629113">
    <property type="component" value="Unassembled WGS sequence"/>
</dbReference>
<feature type="region of interest" description="Disordered" evidence="1">
    <location>
        <begin position="216"/>
        <end position="235"/>
    </location>
</feature>
<gene>
    <name evidence="2" type="ORF">PVAG01_08109</name>
</gene>
<dbReference type="Pfam" id="PF10446">
    <property type="entry name" value="DUF2457"/>
    <property type="match status" value="1"/>
</dbReference>
<evidence type="ECO:0000313" key="3">
    <source>
        <dbReference type="Proteomes" id="UP001629113"/>
    </source>
</evidence>
<comment type="caution">
    <text evidence="2">The sequence shown here is derived from an EMBL/GenBank/DDBJ whole genome shotgun (WGS) entry which is preliminary data.</text>
</comment>
<feature type="compositionally biased region" description="Polar residues" evidence="1">
    <location>
        <begin position="658"/>
        <end position="669"/>
    </location>
</feature>
<feature type="compositionally biased region" description="Acidic residues" evidence="1">
    <location>
        <begin position="419"/>
        <end position="445"/>
    </location>
</feature>
<proteinExistence type="predicted"/>
<feature type="compositionally biased region" description="Basic and acidic residues" evidence="1">
    <location>
        <begin position="585"/>
        <end position="594"/>
    </location>
</feature>
<feature type="region of interest" description="Disordered" evidence="1">
    <location>
        <begin position="95"/>
        <end position="118"/>
    </location>
</feature>
<feature type="region of interest" description="Disordered" evidence="1">
    <location>
        <begin position="15"/>
        <end position="37"/>
    </location>
</feature>
<keyword evidence="3" id="KW-1185">Reference proteome</keyword>
<evidence type="ECO:0000313" key="2">
    <source>
        <dbReference type="EMBL" id="KAL3419611.1"/>
    </source>
</evidence>
<feature type="compositionally biased region" description="Basic residues" evidence="1">
    <location>
        <begin position="611"/>
        <end position="632"/>
    </location>
</feature>
<dbReference type="InterPro" id="IPR018853">
    <property type="entry name" value="DUF2457"/>
</dbReference>
<feature type="compositionally biased region" description="Acidic residues" evidence="1">
    <location>
        <begin position="560"/>
        <end position="579"/>
    </location>
</feature>